<name>A0AA51X5E5_9GAMM</name>
<dbReference type="SUPFAM" id="SSF52343">
    <property type="entry name" value="Ferredoxin reductase-like, C-terminal NADP-linked domain"/>
    <property type="match status" value="1"/>
</dbReference>
<dbReference type="Gene3D" id="3.40.50.80">
    <property type="entry name" value="Nucleotide-binding domain of ferredoxin-NADP reductase (FNR) module"/>
    <property type="match status" value="1"/>
</dbReference>
<dbReference type="PANTHER" id="PTHR47354">
    <property type="entry name" value="NADH OXIDOREDUCTASE HCR"/>
    <property type="match status" value="1"/>
</dbReference>
<dbReference type="KEGG" id="plei:Q9312_12240"/>
<dbReference type="PROSITE" id="PS51384">
    <property type="entry name" value="FAD_FR"/>
    <property type="match status" value="1"/>
</dbReference>
<accession>A0AA51X5E5</accession>
<proteinExistence type="predicted"/>
<dbReference type="CDD" id="cd06189">
    <property type="entry name" value="flavin_oxioreductase"/>
    <property type="match status" value="1"/>
</dbReference>
<dbReference type="Gene3D" id="2.40.30.10">
    <property type="entry name" value="Translation factors"/>
    <property type="match status" value="1"/>
</dbReference>
<dbReference type="PRINTS" id="PR00410">
    <property type="entry name" value="PHEHYDRXLASE"/>
</dbReference>
<dbReference type="InterPro" id="IPR050415">
    <property type="entry name" value="MRET"/>
</dbReference>
<evidence type="ECO:0000259" key="1">
    <source>
        <dbReference type="PROSITE" id="PS51384"/>
    </source>
</evidence>
<gene>
    <name evidence="2" type="ORF">Q9312_12240</name>
</gene>
<dbReference type="GO" id="GO:0016491">
    <property type="term" value="F:oxidoreductase activity"/>
    <property type="evidence" value="ECO:0007669"/>
    <property type="project" value="InterPro"/>
</dbReference>
<dbReference type="Pfam" id="PF00175">
    <property type="entry name" value="NAD_binding_1"/>
    <property type="match status" value="1"/>
</dbReference>
<sequence length="242" mass="27109">MTVKEIFCQVESLDVLGKDVYRVKLVADELSQLTYQGGQYLTLQVDGGRWIPFSIGNAPEENSHVELHIRLLPGHELAEQIVEQLQQTKAAHVQIPMGQCVLRDSDRDVVCIVGGTGFSPIKAMLESAFAKQDRRNFHLYWGAQHSSDLYLDDLPKQWQSAFSNFNYVPVISGEQSDWLGETGFAHEPAINDLSDLPNKDFYISGSPAMVMAVYQALLDNGVSKTQIFADMLDIKREMGEDI</sequence>
<dbReference type="InterPro" id="IPR017938">
    <property type="entry name" value="Riboflavin_synthase-like_b-brl"/>
</dbReference>
<organism evidence="2 3">
    <name type="scientific">Pleionea litopenaei</name>
    <dbReference type="NCBI Taxonomy" id="3070815"/>
    <lineage>
        <taxon>Bacteria</taxon>
        <taxon>Pseudomonadati</taxon>
        <taxon>Pseudomonadota</taxon>
        <taxon>Gammaproteobacteria</taxon>
        <taxon>Oceanospirillales</taxon>
        <taxon>Pleioneaceae</taxon>
        <taxon>Pleionea</taxon>
    </lineage>
</organism>
<protein>
    <submittedName>
        <fullName evidence="2">NAD(P)H-flavin reductase</fullName>
    </submittedName>
</protein>
<dbReference type="EMBL" id="CP133548">
    <property type="protein sequence ID" value="WMS85987.1"/>
    <property type="molecule type" value="Genomic_DNA"/>
</dbReference>
<dbReference type="PANTHER" id="PTHR47354:SF5">
    <property type="entry name" value="PROTEIN RFBI"/>
    <property type="match status" value="1"/>
</dbReference>
<keyword evidence="3" id="KW-1185">Reference proteome</keyword>
<dbReference type="Pfam" id="PF00970">
    <property type="entry name" value="FAD_binding_6"/>
    <property type="match status" value="1"/>
</dbReference>
<reference evidence="2 3" key="1">
    <citation type="submission" date="2023-08" db="EMBL/GenBank/DDBJ databases">
        <title>Pleionea litopenaei sp. nov., isolated from stomach of juvenile Litopenaeus vannamei.</title>
        <authorList>
            <person name="Rho A.M."/>
            <person name="Hwang C.Y."/>
        </authorList>
    </citation>
    <scope>NUCLEOTIDE SEQUENCE [LARGE SCALE GENOMIC DNA]</scope>
    <source>
        <strain evidence="2 3">HL-JVS1</strain>
    </source>
</reference>
<dbReference type="InterPro" id="IPR008333">
    <property type="entry name" value="Cbr1-like_FAD-bd_dom"/>
</dbReference>
<dbReference type="RefSeq" id="WP_309201139.1">
    <property type="nucleotide sequence ID" value="NZ_CP133548.1"/>
</dbReference>
<dbReference type="SUPFAM" id="SSF63380">
    <property type="entry name" value="Riboflavin synthase domain-like"/>
    <property type="match status" value="1"/>
</dbReference>
<dbReference type="Proteomes" id="UP001239782">
    <property type="component" value="Chromosome"/>
</dbReference>
<evidence type="ECO:0000313" key="3">
    <source>
        <dbReference type="Proteomes" id="UP001239782"/>
    </source>
</evidence>
<dbReference type="InterPro" id="IPR039261">
    <property type="entry name" value="FNR_nucleotide-bd"/>
</dbReference>
<evidence type="ECO:0000313" key="2">
    <source>
        <dbReference type="EMBL" id="WMS85987.1"/>
    </source>
</evidence>
<feature type="domain" description="FAD-binding FR-type" evidence="1">
    <location>
        <begin position="3"/>
        <end position="103"/>
    </location>
</feature>
<dbReference type="InterPro" id="IPR017927">
    <property type="entry name" value="FAD-bd_FR_type"/>
</dbReference>
<dbReference type="AlphaFoldDB" id="A0AA51X5E5"/>
<dbReference type="InterPro" id="IPR001433">
    <property type="entry name" value="OxRdtase_FAD/NAD-bd"/>
</dbReference>